<feature type="region of interest" description="Disordered" evidence="1">
    <location>
        <begin position="108"/>
        <end position="140"/>
    </location>
</feature>
<protein>
    <submittedName>
        <fullName evidence="2">Uncharacterized protein</fullName>
    </submittedName>
</protein>
<sequence>MLQAHYSPVGFEKKERIAAAPPNIRSEIDSRPRKDSLLEYIRESISNISKVDSEKNSNRKICALRCWNLNREISSSNSPQKRNYQEKSKYKNIHENIKNFMKKIRSVKNKKELYRASPESSTPKVRLEPTPPLKPEPRLA</sequence>
<keyword evidence="3" id="KW-1185">Reference proteome</keyword>
<accession>A0A834P0R9</accession>
<comment type="caution">
    <text evidence="2">The sequence shown here is derived from an EMBL/GenBank/DDBJ whole genome shotgun (WGS) entry which is preliminary data.</text>
</comment>
<evidence type="ECO:0000313" key="3">
    <source>
        <dbReference type="Proteomes" id="UP000600918"/>
    </source>
</evidence>
<name>A0A834P0R9_VESPE</name>
<dbReference type="Proteomes" id="UP000600918">
    <property type="component" value="Unassembled WGS sequence"/>
</dbReference>
<organism evidence="2 3">
    <name type="scientific">Vespula pensylvanica</name>
    <name type="common">Western yellow jacket</name>
    <name type="synonym">Wasp</name>
    <dbReference type="NCBI Taxonomy" id="30213"/>
    <lineage>
        <taxon>Eukaryota</taxon>
        <taxon>Metazoa</taxon>
        <taxon>Ecdysozoa</taxon>
        <taxon>Arthropoda</taxon>
        <taxon>Hexapoda</taxon>
        <taxon>Insecta</taxon>
        <taxon>Pterygota</taxon>
        <taxon>Neoptera</taxon>
        <taxon>Endopterygota</taxon>
        <taxon>Hymenoptera</taxon>
        <taxon>Apocrita</taxon>
        <taxon>Aculeata</taxon>
        <taxon>Vespoidea</taxon>
        <taxon>Vespidae</taxon>
        <taxon>Vespinae</taxon>
        <taxon>Vespula</taxon>
    </lineage>
</organism>
<dbReference type="AlphaFoldDB" id="A0A834P0R9"/>
<dbReference type="EMBL" id="JACSDY010000007">
    <property type="protein sequence ID" value="KAF7423629.1"/>
    <property type="molecule type" value="Genomic_DNA"/>
</dbReference>
<gene>
    <name evidence="2" type="ORF">H0235_008912</name>
</gene>
<evidence type="ECO:0000313" key="2">
    <source>
        <dbReference type="EMBL" id="KAF7423629.1"/>
    </source>
</evidence>
<reference evidence="2" key="1">
    <citation type="journal article" date="2020" name="G3 (Bethesda)">
        <title>High-Quality Assemblies for Three Invasive Social Wasps from the &lt;i&gt;Vespula&lt;/i&gt; Genus.</title>
        <authorList>
            <person name="Harrop T.W.R."/>
            <person name="Guhlin J."/>
            <person name="McLaughlin G.M."/>
            <person name="Permina E."/>
            <person name="Stockwell P."/>
            <person name="Gilligan J."/>
            <person name="Le Lec M.F."/>
            <person name="Gruber M.A.M."/>
            <person name="Quinn O."/>
            <person name="Lovegrove M."/>
            <person name="Duncan E.J."/>
            <person name="Remnant E.J."/>
            <person name="Van Eeckhoven J."/>
            <person name="Graham B."/>
            <person name="Knapp R.A."/>
            <person name="Langford K.W."/>
            <person name="Kronenberg Z."/>
            <person name="Press M.O."/>
            <person name="Eacker S.M."/>
            <person name="Wilson-Rankin E.E."/>
            <person name="Purcell J."/>
            <person name="Lester P.J."/>
            <person name="Dearden P.K."/>
        </authorList>
    </citation>
    <scope>NUCLEOTIDE SEQUENCE</scope>
    <source>
        <strain evidence="2">Volc-1</strain>
    </source>
</reference>
<proteinExistence type="predicted"/>
<evidence type="ECO:0000256" key="1">
    <source>
        <dbReference type="SAM" id="MobiDB-lite"/>
    </source>
</evidence>